<protein>
    <submittedName>
        <fullName evidence="2">SMI1/KNR4 family protein</fullName>
    </submittedName>
</protein>
<dbReference type="Pfam" id="PF09346">
    <property type="entry name" value="SMI1_KNR4"/>
    <property type="match status" value="1"/>
</dbReference>
<sequence>MTLLNKISSHFSIDAQEPAANIEEIESLREFSPINVPSDYIDIVSEATEVEISVDGEKYIRIWSPTGCIEMNDSYEIQEYIPESLAIGDDEGGNALIYLDGNEGFGLYIVGFGDLDAEEAVKVAPSLSDLLINNAGIESILEL</sequence>
<dbReference type="RefSeq" id="WP_213400219.1">
    <property type="nucleotide sequence ID" value="NZ_JAHBMK020000001.1"/>
</dbReference>
<feature type="domain" description="Knr4/Smi1-like" evidence="1">
    <location>
        <begin position="20"/>
        <end position="132"/>
    </location>
</feature>
<accession>A0ABT9DMF0</accession>
<name>A0ABT9DMF0_9BACI</name>
<dbReference type="Proteomes" id="UP001177121">
    <property type="component" value="Unassembled WGS sequence"/>
</dbReference>
<keyword evidence="3" id="KW-1185">Reference proteome</keyword>
<evidence type="ECO:0000313" key="3">
    <source>
        <dbReference type="Proteomes" id="UP001177121"/>
    </source>
</evidence>
<dbReference type="EMBL" id="JAHBMK020000001">
    <property type="protein sequence ID" value="MDO8225827.1"/>
    <property type="molecule type" value="Genomic_DNA"/>
</dbReference>
<evidence type="ECO:0000313" key="2">
    <source>
        <dbReference type="EMBL" id="MDO8225827.1"/>
    </source>
</evidence>
<gene>
    <name evidence="2" type="ORF">KHP33_013355</name>
</gene>
<dbReference type="InterPro" id="IPR018958">
    <property type="entry name" value="Knr4/Smi1-like_dom"/>
</dbReference>
<comment type="caution">
    <text evidence="2">The sequence shown here is derived from an EMBL/GenBank/DDBJ whole genome shotgun (WGS) entry which is preliminary data.</text>
</comment>
<reference evidence="2" key="1">
    <citation type="submission" date="2023-07" db="EMBL/GenBank/DDBJ databases">
        <title>Biological control against Fusarium languescens, the causal agent of wilt in Jalapeno peppers, by a novel bacterial subspecies: Bacillus cabrialesii subsp. tritici TSO2.</title>
        <authorList>
            <person name="Montoya-Martinez A.C."/>
            <person name="Figueroa-Brambila K.M."/>
            <person name="Escalante-Beltran A."/>
            <person name="Lopez-Montoya N.D."/>
            <person name="Valenzuela-Ruiz V."/>
            <person name="Parra-Cota F.I."/>
            <person name="Estrada Alvarado M.I."/>
            <person name="De Los Santos Villalobos S."/>
        </authorList>
    </citation>
    <scope>NUCLEOTIDE SEQUENCE</scope>
    <source>
        <strain evidence="2">TSO2</strain>
    </source>
</reference>
<evidence type="ECO:0000259" key="1">
    <source>
        <dbReference type="Pfam" id="PF09346"/>
    </source>
</evidence>
<dbReference type="Gene3D" id="3.40.1580.10">
    <property type="entry name" value="SMI1/KNR4-like"/>
    <property type="match status" value="1"/>
</dbReference>
<dbReference type="InterPro" id="IPR037883">
    <property type="entry name" value="Knr4/Smi1-like_sf"/>
</dbReference>
<dbReference type="SUPFAM" id="SSF160631">
    <property type="entry name" value="SMI1/KNR4-like"/>
    <property type="match status" value="1"/>
</dbReference>
<organism evidence="2 3">
    <name type="scientific">Bacillus cabrialesii subsp. tritici</name>
    <dbReference type="NCBI Taxonomy" id="2944916"/>
    <lineage>
        <taxon>Bacteria</taxon>
        <taxon>Bacillati</taxon>
        <taxon>Bacillota</taxon>
        <taxon>Bacilli</taxon>
        <taxon>Bacillales</taxon>
        <taxon>Bacillaceae</taxon>
        <taxon>Bacillus</taxon>
        <taxon>Bacillus cabrialesii</taxon>
    </lineage>
</organism>
<proteinExistence type="predicted"/>